<accession>A0A2P2PD96</accession>
<evidence type="ECO:0000313" key="1">
    <source>
        <dbReference type="EMBL" id="MBX52639.1"/>
    </source>
</evidence>
<reference evidence="1" key="1">
    <citation type="submission" date="2018-02" db="EMBL/GenBank/DDBJ databases">
        <title>Rhizophora mucronata_Transcriptome.</title>
        <authorList>
            <person name="Meera S.P."/>
            <person name="Sreeshan A."/>
            <person name="Augustine A."/>
        </authorList>
    </citation>
    <scope>NUCLEOTIDE SEQUENCE</scope>
    <source>
        <tissue evidence="1">Leaf</tissue>
    </source>
</reference>
<protein>
    <submittedName>
        <fullName evidence="1">Uncharacterized protein</fullName>
    </submittedName>
</protein>
<dbReference type="AlphaFoldDB" id="A0A2P2PD96"/>
<sequence>MEILIIRINYGHIFWFFA</sequence>
<dbReference type="EMBL" id="GGEC01072155">
    <property type="protein sequence ID" value="MBX52639.1"/>
    <property type="molecule type" value="Transcribed_RNA"/>
</dbReference>
<name>A0A2P2PD96_RHIMU</name>
<proteinExistence type="predicted"/>
<organism evidence="1">
    <name type="scientific">Rhizophora mucronata</name>
    <name type="common">Asiatic mangrove</name>
    <dbReference type="NCBI Taxonomy" id="61149"/>
    <lineage>
        <taxon>Eukaryota</taxon>
        <taxon>Viridiplantae</taxon>
        <taxon>Streptophyta</taxon>
        <taxon>Embryophyta</taxon>
        <taxon>Tracheophyta</taxon>
        <taxon>Spermatophyta</taxon>
        <taxon>Magnoliopsida</taxon>
        <taxon>eudicotyledons</taxon>
        <taxon>Gunneridae</taxon>
        <taxon>Pentapetalae</taxon>
        <taxon>rosids</taxon>
        <taxon>fabids</taxon>
        <taxon>Malpighiales</taxon>
        <taxon>Rhizophoraceae</taxon>
        <taxon>Rhizophora</taxon>
    </lineage>
</organism>